<accession>A0ACC2RUP2</accession>
<organism evidence="1 2">
    <name type="scientific">Entomophthora muscae</name>
    <dbReference type="NCBI Taxonomy" id="34485"/>
    <lineage>
        <taxon>Eukaryota</taxon>
        <taxon>Fungi</taxon>
        <taxon>Fungi incertae sedis</taxon>
        <taxon>Zoopagomycota</taxon>
        <taxon>Entomophthoromycotina</taxon>
        <taxon>Entomophthoromycetes</taxon>
        <taxon>Entomophthorales</taxon>
        <taxon>Entomophthoraceae</taxon>
        <taxon>Entomophthora</taxon>
    </lineage>
</organism>
<reference evidence="1" key="1">
    <citation type="submission" date="2022-04" db="EMBL/GenBank/DDBJ databases">
        <title>Genome of the entomopathogenic fungus Entomophthora muscae.</title>
        <authorList>
            <person name="Elya C."/>
            <person name="Lovett B.R."/>
            <person name="Lee E."/>
            <person name="Macias A.M."/>
            <person name="Hajek A.E."/>
            <person name="De Bivort B.L."/>
            <person name="Kasson M.T."/>
            <person name="De Fine Licht H.H."/>
            <person name="Stajich J.E."/>
        </authorList>
    </citation>
    <scope>NUCLEOTIDE SEQUENCE</scope>
    <source>
        <strain evidence="1">Berkeley</strain>
    </source>
</reference>
<gene>
    <name evidence="1" type="ORF">DSO57_1020887</name>
</gene>
<dbReference type="EMBL" id="QTSX02006489">
    <property type="protein sequence ID" value="KAJ9053779.1"/>
    <property type="molecule type" value="Genomic_DNA"/>
</dbReference>
<keyword evidence="2" id="KW-1185">Reference proteome</keyword>
<dbReference type="Proteomes" id="UP001165960">
    <property type="component" value="Unassembled WGS sequence"/>
</dbReference>
<name>A0ACC2RUP2_9FUNG</name>
<comment type="caution">
    <text evidence="1">The sequence shown here is derived from an EMBL/GenBank/DDBJ whole genome shotgun (WGS) entry which is preliminary data.</text>
</comment>
<evidence type="ECO:0000313" key="1">
    <source>
        <dbReference type="EMBL" id="KAJ9053779.1"/>
    </source>
</evidence>
<sequence>MLSLPDTNKSPSSSSNKIHESHSKVVKNSHKYYLPRKLNENEEESLTLEMINLTQTISLSPKDLENRQTIMDKIQNIFVKEYPDKEIKAYSFGSSNNGLGAYNSDVDVCLLTTWAEFNVKKLAIILQKYGFEIIDCISEAKVPIVKARELTSNIFFDFNINNPLALDNTRLLKTYACLDPRVAPLVVCIKFWAKQRVLNDAAAGGTFSTYTWVNVILNFLQTRSPPILPALQFLDTNPKSAEGLDVPFFDNHALFQTFGRANKETLGGLLFSFFKRFGYEFNYEEDVISLRSGKILNKAAKGWVNAPGNHFFCIEEPFNTDRNLGNSADRISVEGIRWEFRRAAQILSDTSRFAAACSPYYIEDDTLSYMHCQQFAESEIKALKKRLARESVTKAKPDQSTSDHEQAPLPLNTTHGSSTPKKDKTTNPKNANSRRPSPRVFKGRAKTHQLSDLLPLHKIRTRHCKIDKQEP</sequence>
<protein>
    <submittedName>
        <fullName evidence="1">Uncharacterized protein</fullName>
    </submittedName>
</protein>
<proteinExistence type="predicted"/>
<evidence type="ECO:0000313" key="2">
    <source>
        <dbReference type="Proteomes" id="UP001165960"/>
    </source>
</evidence>